<dbReference type="Proteomes" id="UP000434052">
    <property type="component" value="Unassembled WGS sequence"/>
</dbReference>
<reference evidence="3 4" key="1">
    <citation type="submission" date="2018-06" db="EMBL/GenBank/DDBJ databases">
        <title>Complete genome of Desulfovibrio marinus P48SEP.</title>
        <authorList>
            <person name="Crispim J.S."/>
            <person name="Vidigal P.M.P."/>
            <person name="Silva L.C.F."/>
            <person name="Araujo L.C."/>
            <person name="Laguardia C.N."/>
            <person name="Dias R.S."/>
            <person name="Sousa M.P."/>
            <person name="Paula S.O."/>
            <person name="Silva C."/>
        </authorList>
    </citation>
    <scope>NUCLEOTIDE SEQUENCE [LARGE SCALE GENOMIC DNA]</scope>
    <source>
        <strain evidence="3 4">P48SEP</strain>
    </source>
</reference>
<evidence type="ECO:0000313" key="3">
    <source>
        <dbReference type="EMBL" id="TVM32851.1"/>
    </source>
</evidence>
<reference evidence="2 5" key="2">
    <citation type="submission" date="2019-04" db="EMBL/GenBank/DDBJ databases">
        <title>Isolation and culture of sulfate reducing bacteria from the cold seep of the South China Sea.</title>
        <authorList>
            <person name="Sun C."/>
            <person name="Liu R."/>
        </authorList>
    </citation>
    <scope>NUCLEOTIDE SEQUENCE [LARGE SCALE GENOMIC DNA]</scope>
    <source>
        <strain evidence="2 5">CS1</strain>
    </source>
</reference>
<keyword evidence="5" id="KW-1185">Reference proteome</keyword>
<organism evidence="3 4">
    <name type="scientific">Oceanidesulfovibrio marinus</name>
    <dbReference type="NCBI Taxonomy" id="370038"/>
    <lineage>
        <taxon>Bacteria</taxon>
        <taxon>Pseudomonadati</taxon>
        <taxon>Thermodesulfobacteriota</taxon>
        <taxon>Desulfovibrionia</taxon>
        <taxon>Desulfovibrionales</taxon>
        <taxon>Desulfovibrionaceae</taxon>
        <taxon>Oceanidesulfovibrio</taxon>
    </lineage>
</organism>
<name>A0A6P1ZFK9_9BACT</name>
<proteinExistence type="predicted"/>
<protein>
    <recommendedName>
        <fullName evidence="6">FlxA-like protein</fullName>
    </recommendedName>
</protein>
<feature type="region of interest" description="Disordered" evidence="1">
    <location>
        <begin position="45"/>
        <end position="76"/>
    </location>
</feature>
<evidence type="ECO:0000313" key="4">
    <source>
        <dbReference type="Proteomes" id="UP000434052"/>
    </source>
</evidence>
<gene>
    <name evidence="3" type="ORF">DQK91_14185</name>
    <name evidence="2" type="ORF">E8L03_10585</name>
</gene>
<evidence type="ECO:0000256" key="1">
    <source>
        <dbReference type="SAM" id="MobiDB-lite"/>
    </source>
</evidence>
<feature type="compositionally biased region" description="Basic and acidic residues" evidence="1">
    <location>
        <begin position="65"/>
        <end position="76"/>
    </location>
</feature>
<evidence type="ECO:0000313" key="5">
    <source>
        <dbReference type="Proteomes" id="UP000503251"/>
    </source>
</evidence>
<dbReference type="Proteomes" id="UP000503251">
    <property type="component" value="Chromosome"/>
</dbReference>
<dbReference type="EMBL" id="CP039543">
    <property type="protein sequence ID" value="QJT09359.1"/>
    <property type="molecule type" value="Genomic_DNA"/>
</dbReference>
<dbReference type="RefSeq" id="WP_144306033.1">
    <property type="nucleotide sequence ID" value="NZ_CP039543.1"/>
</dbReference>
<dbReference type="AlphaFoldDB" id="A0A6P1ZFK9"/>
<feature type="region of interest" description="Disordered" evidence="1">
    <location>
        <begin position="118"/>
        <end position="145"/>
    </location>
</feature>
<accession>A0A6P1ZFK9</accession>
<dbReference type="EMBL" id="QMIF01000009">
    <property type="protein sequence ID" value="TVM32851.1"/>
    <property type="molecule type" value="Genomic_DNA"/>
</dbReference>
<dbReference type="OrthoDB" id="9883036at2"/>
<evidence type="ECO:0000313" key="2">
    <source>
        <dbReference type="EMBL" id="QJT09359.1"/>
    </source>
</evidence>
<sequence length="145" mass="15735">MRIDNDIQPAMIVRQNTDALEKEAAASGKTGDIVSISGKAKELAKARQKNMDGALQNVGQDEEGDKSSSELRMEQIEKRIKELQQKIRELQQSDLPEKQKQQQLAALQQELTTLQQELGELKNGGGGASGMISGTPAQGFANSLT</sequence>
<evidence type="ECO:0008006" key="6">
    <source>
        <dbReference type="Google" id="ProtNLM"/>
    </source>
</evidence>